<sequence length="49" mass="5930">MAAVLRARRWELEAEWERLVLGYGPTDWPAARLINRRIRNIKRQLREKA</sequence>
<name>A0A7W8JR82_9DEIO</name>
<gene>
    <name evidence="1" type="ORF">HNQ08_000444</name>
</gene>
<dbReference type="Proteomes" id="UP000552709">
    <property type="component" value="Unassembled WGS sequence"/>
</dbReference>
<reference evidence="1 2" key="1">
    <citation type="submission" date="2020-08" db="EMBL/GenBank/DDBJ databases">
        <title>Genomic Encyclopedia of Type Strains, Phase IV (KMG-IV): sequencing the most valuable type-strain genomes for metagenomic binning, comparative biology and taxonomic classification.</title>
        <authorList>
            <person name="Goeker M."/>
        </authorList>
    </citation>
    <scope>NUCLEOTIDE SEQUENCE [LARGE SCALE GENOMIC DNA]</scope>
    <source>
        <strain evidence="1 2">DSM 27939</strain>
    </source>
</reference>
<comment type="caution">
    <text evidence="1">The sequence shown here is derived from an EMBL/GenBank/DDBJ whole genome shotgun (WGS) entry which is preliminary data.</text>
</comment>
<protein>
    <submittedName>
        <fullName evidence="1">Uncharacterized protein</fullName>
    </submittedName>
</protein>
<dbReference type="EMBL" id="JACHFL010000001">
    <property type="protein sequence ID" value="MBB5361373.1"/>
    <property type="molecule type" value="Genomic_DNA"/>
</dbReference>
<keyword evidence="2" id="KW-1185">Reference proteome</keyword>
<organism evidence="1 2">
    <name type="scientific">Deinococcus humi</name>
    <dbReference type="NCBI Taxonomy" id="662880"/>
    <lineage>
        <taxon>Bacteria</taxon>
        <taxon>Thermotogati</taxon>
        <taxon>Deinococcota</taxon>
        <taxon>Deinococci</taxon>
        <taxon>Deinococcales</taxon>
        <taxon>Deinococcaceae</taxon>
        <taxon>Deinococcus</taxon>
    </lineage>
</organism>
<accession>A0A7W8JR82</accession>
<dbReference type="RefSeq" id="WP_184127455.1">
    <property type="nucleotide sequence ID" value="NZ_JACHFL010000001.1"/>
</dbReference>
<evidence type="ECO:0000313" key="1">
    <source>
        <dbReference type="EMBL" id="MBB5361373.1"/>
    </source>
</evidence>
<evidence type="ECO:0000313" key="2">
    <source>
        <dbReference type="Proteomes" id="UP000552709"/>
    </source>
</evidence>
<proteinExistence type="predicted"/>
<dbReference type="AlphaFoldDB" id="A0A7W8JR82"/>